<sequence length="274" mass="29467">MVRTALVTGASSGMGREIARRLAADGFIVYGAARRVERMSDLEREGVRPLRMDVSVDADVVAAVERIIAETGRIDVLVNNAGFGLYGAVEDTSMEDVRYQFDVNFFGVARLTQLVLPHMRAQTSGRIVNISSMGGEIYTPLGAYYHATKHALEAWSDALRYEVAPFGIDVVIVQPGLIDTEWSGIMSAPLMERSGHGAYAELARSVVGSSERTYGEGGSGGSSPTVISDAVSKAVAAKRPRTRYAVGRLAKPLIAARRVLSDRAFDRLLARASG</sequence>
<dbReference type="PANTHER" id="PTHR44169:SF6">
    <property type="entry name" value="NADPH-DEPENDENT 1-ACYLDIHYDROXYACETONE PHOSPHATE REDUCTASE"/>
    <property type="match status" value="1"/>
</dbReference>
<dbReference type="SUPFAM" id="SSF51735">
    <property type="entry name" value="NAD(P)-binding Rossmann-fold domains"/>
    <property type="match status" value="1"/>
</dbReference>
<keyword evidence="5" id="KW-1185">Reference proteome</keyword>
<dbReference type="InterPro" id="IPR036291">
    <property type="entry name" value="NAD(P)-bd_dom_sf"/>
</dbReference>
<proteinExistence type="inferred from homology"/>
<protein>
    <submittedName>
        <fullName evidence="4">Short-chain dehydrogenase/reductase</fullName>
    </submittedName>
</protein>
<comment type="similarity">
    <text evidence="1 3">Belongs to the short-chain dehydrogenases/reductases (SDR) family.</text>
</comment>
<evidence type="ECO:0000256" key="2">
    <source>
        <dbReference type="ARBA" id="ARBA00023002"/>
    </source>
</evidence>
<accession>A0A9W6CXA8</accession>
<dbReference type="NCBIfam" id="NF004826">
    <property type="entry name" value="PRK06182.1"/>
    <property type="match status" value="1"/>
</dbReference>
<gene>
    <name evidence="4" type="ORF">ARHIZOSPH14_11740</name>
</gene>
<evidence type="ECO:0000313" key="4">
    <source>
        <dbReference type="EMBL" id="GLI26932.1"/>
    </source>
</evidence>
<dbReference type="PRINTS" id="PR00080">
    <property type="entry name" value="SDRFAMILY"/>
</dbReference>
<dbReference type="EMBL" id="BSDP01000001">
    <property type="protein sequence ID" value="GLI26932.1"/>
    <property type="molecule type" value="Genomic_DNA"/>
</dbReference>
<dbReference type="CDD" id="cd05374">
    <property type="entry name" value="17beta-HSD-like_SDR_c"/>
    <property type="match status" value="1"/>
</dbReference>
<dbReference type="RefSeq" id="WP_281883022.1">
    <property type="nucleotide sequence ID" value="NZ_BSDP01000001.1"/>
</dbReference>
<organism evidence="4 5">
    <name type="scientific">Agromyces rhizosphaerae</name>
    <dbReference type="NCBI Taxonomy" id="88374"/>
    <lineage>
        <taxon>Bacteria</taxon>
        <taxon>Bacillati</taxon>
        <taxon>Actinomycetota</taxon>
        <taxon>Actinomycetes</taxon>
        <taxon>Micrococcales</taxon>
        <taxon>Microbacteriaceae</taxon>
        <taxon>Agromyces</taxon>
    </lineage>
</organism>
<dbReference type="Gene3D" id="3.40.50.720">
    <property type="entry name" value="NAD(P)-binding Rossmann-like Domain"/>
    <property type="match status" value="1"/>
</dbReference>
<dbReference type="AlphaFoldDB" id="A0A9W6CXA8"/>
<dbReference type="GO" id="GO:0016491">
    <property type="term" value="F:oxidoreductase activity"/>
    <property type="evidence" value="ECO:0007669"/>
    <property type="project" value="UniProtKB-KW"/>
</dbReference>
<evidence type="ECO:0000256" key="1">
    <source>
        <dbReference type="ARBA" id="ARBA00006484"/>
    </source>
</evidence>
<dbReference type="InterPro" id="IPR002347">
    <property type="entry name" value="SDR_fam"/>
</dbReference>
<dbReference type="PANTHER" id="PTHR44169">
    <property type="entry name" value="NADPH-DEPENDENT 1-ACYLDIHYDROXYACETONE PHOSPHATE REDUCTASE"/>
    <property type="match status" value="1"/>
</dbReference>
<comment type="caution">
    <text evidence="4">The sequence shown here is derived from an EMBL/GenBank/DDBJ whole genome shotgun (WGS) entry which is preliminary data.</text>
</comment>
<name>A0A9W6CXA8_9MICO</name>
<reference evidence="4" key="1">
    <citation type="submission" date="2022-12" db="EMBL/GenBank/DDBJ databases">
        <title>Reference genome sequencing for broad-spectrum identification of bacterial and archaeal isolates by mass spectrometry.</title>
        <authorList>
            <person name="Sekiguchi Y."/>
            <person name="Tourlousse D.M."/>
        </authorList>
    </citation>
    <scope>NUCLEOTIDE SEQUENCE</scope>
    <source>
        <strain evidence="4">14</strain>
    </source>
</reference>
<dbReference type="Proteomes" id="UP001144396">
    <property type="component" value="Unassembled WGS sequence"/>
</dbReference>
<keyword evidence="2" id="KW-0560">Oxidoreductase</keyword>
<evidence type="ECO:0000313" key="5">
    <source>
        <dbReference type="Proteomes" id="UP001144396"/>
    </source>
</evidence>
<dbReference type="PRINTS" id="PR00081">
    <property type="entry name" value="GDHRDH"/>
</dbReference>
<dbReference type="Pfam" id="PF00106">
    <property type="entry name" value="adh_short"/>
    <property type="match status" value="1"/>
</dbReference>
<evidence type="ECO:0000256" key="3">
    <source>
        <dbReference type="RuleBase" id="RU000363"/>
    </source>
</evidence>